<name>A0ABY6GQ88_9GAMM</name>
<protein>
    <submittedName>
        <fullName evidence="4">Haloacid dehalogenase-like hydrolase</fullName>
    </submittedName>
</protein>
<evidence type="ECO:0000313" key="4">
    <source>
        <dbReference type="EMBL" id="UYM14913.1"/>
    </source>
</evidence>
<dbReference type="PANTHER" id="PTHR43344:SF13">
    <property type="entry name" value="PHOSPHATASE RV3661-RELATED"/>
    <property type="match status" value="1"/>
</dbReference>
<dbReference type="NCBIfam" id="TIGR01488">
    <property type="entry name" value="HAD-SF-IB"/>
    <property type="match status" value="1"/>
</dbReference>
<dbReference type="InterPro" id="IPR050582">
    <property type="entry name" value="HAD-like_SerB"/>
</dbReference>
<proteinExistence type="predicted"/>
<evidence type="ECO:0000256" key="3">
    <source>
        <dbReference type="ARBA" id="ARBA00022842"/>
    </source>
</evidence>
<dbReference type="InterPro" id="IPR023214">
    <property type="entry name" value="HAD_sf"/>
</dbReference>
<dbReference type="EMBL" id="CP103300">
    <property type="protein sequence ID" value="UYM14913.1"/>
    <property type="molecule type" value="Genomic_DNA"/>
</dbReference>
<evidence type="ECO:0000256" key="1">
    <source>
        <dbReference type="ARBA" id="ARBA00022723"/>
    </source>
</evidence>
<dbReference type="InterPro" id="IPR036412">
    <property type="entry name" value="HAD-like_sf"/>
</dbReference>
<organism evidence="4 5">
    <name type="scientific">Endozoicomonas euniceicola</name>
    <dbReference type="NCBI Taxonomy" id="1234143"/>
    <lineage>
        <taxon>Bacteria</taxon>
        <taxon>Pseudomonadati</taxon>
        <taxon>Pseudomonadota</taxon>
        <taxon>Gammaproteobacteria</taxon>
        <taxon>Oceanospirillales</taxon>
        <taxon>Endozoicomonadaceae</taxon>
        <taxon>Endozoicomonas</taxon>
    </lineage>
</organism>
<dbReference type="Proteomes" id="UP001163255">
    <property type="component" value="Chromosome"/>
</dbReference>
<evidence type="ECO:0000313" key="5">
    <source>
        <dbReference type="Proteomes" id="UP001163255"/>
    </source>
</evidence>
<gene>
    <name evidence="4" type="ORF">NX720_18765</name>
</gene>
<dbReference type="Gene3D" id="3.40.50.1000">
    <property type="entry name" value="HAD superfamily/HAD-like"/>
    <property type="match status" value="1"/>
</dbReference>
<evidence type="ECO:0000256" key="2">
    <source>
        <dbReference type="ARBA" id="ARBA00022801"/>
    </source>
</evidence>
<dbReference type="PANTHER" id="PTHR43344">
    <property type="entry name" value="PHOSPHOSERINE PHOSPHATASE"/>
    <property type="match status" value="1"/>
</dbReference>
<sequence length="202" mass="22977">MSNTLVLFDFDETIIKENSVKKLLHAASGRRFLWPIAIPALVDFSGWKQLRQNIKNRVYNECLYALSDTDQYHFGRAFGIRFTLNSEVWEKMKYHHEQGHTIWIVTASPQPYVKGLAEALSLPCELVIGTRLPSTPELFDLTEIECSGGKKVDEVNAQLAKGAFCFNTILAYGNLPWDREMLSMAHEGYVVTNGRVSKYGRD</sequence>
<keyword evidence="5" id="KW-1185">Reference proteome</keyword>
<dbReference type="SUPFAM" id="SSF56784">
    <property type="entry name" value="HAD-like"/>
    <property type="match status" value="1"/>
</dbReference>
<accession>A0ABY6GQ88</accession>
<keyword evidence="1" id="KW-0479">Metal-binding</keyword>
<reference evidence="4" key="1">
    <citation type="submission" date="2022-10" db="EMBL/GenBank/DDBJ databases">
        <title>Completed Genome Sequence of two octocoral isolated bacterium, Endozoicomonas euniceicola EF212T and Endozoicomonas gorgoniicola PS125T.</title>
        <authorList>
            <person name="Chiou Y.-J."/>
            <person name="Chen Y.-H."/>
        </authorList>
    </citation>
    <scope>NUCLEOTIDE SEQUENCE</scope>
    <source>
        <strain evidence="4">EF212</strain>
    </source>
</reference>
<keyword evidence="2" id="KW-0378">Hydrolase</keyword>
<dbReference type="RefSeq" id="WP_262596653.1">
    <property type="nucleotide sequence ID" value="NZ_CP103300.1"/>
</dbReference>
<keyword evidence="3" id="KW-0460">Magnesium</keyword>
<dbReference type="Pfam" id="PF12710">
    <property type="entry name" value="HAD"/>
    <property type="match status" value="1"/>
</dbReference>